<dbReference type="GeneID" id="87823270"/>
<comment type="caution">
    <text evidence="1">The sequence shown here is derived from an EMBL/GenBank/DDBJ whole genome shotgun (WGS) entry which is preliminary data.</text>
</comment>
<dbReference type="Proteomes" id="UP001302602">
    <property type="component" value="Unassembled WGS sequence"/>
</dbReference>
<evidence type="ECO:0000313" key="1">
    <source>
        <dbReference type="EMBL" id="KAK4119250.1"/>
    </source>
</evidence>
<accession>A0AAN6TR98</accession>
<organism evidence="1 2">
    <name type="scientific">Parathielavia appendiculata</name>
    <dbReference type="NCBI Taxonomy" id="2587402"/>
    <lineage>
        <taxon>Eukaryota</taxon>
        <taxon>Fungi</taxon>
        <taxon>Dikarya</taxon>
        <taxon>Ascomycota</taxon>
        <taxon>Pezizomycotina</taxon>
        <taxon>Sordariomycetes</taxon>
        <taxon>Sordariomycetidae</taxon>
        <taxon>Sordariales</taxon>
        <taxon>Chaetomiaceae</taxon>
        <taxon>Parathielavia</taxon>
    </lineage>
</organism>
<dbReference type="AlphaFoldDB" id="A0AAN6TR98"/>
<dbReference type="RefSeq" id="XP_062643023.1">
    <property type="nucleotide sequence ID" value="XM_062786502.1"/>
</dbReference>
<sequence>MISILLESGAFDIRSEIGETSLMVAVRRRGEDIFWLLIEFGCCPATPPLRCPPESIDHLLAQMMSPPALIRYPEIFLFQSFDPRLSQPRTAGLCARCLASFPGAKPAVQEAWRAERPSRIGKWIPVEDAFSHGFLRRCRICREPIVELPPPFDASHGSEKRAITYSALRVPQLADFLPLQNLRSSLPGLENAGPRCALCCRLTGFSGASSVTRNAPKTWSGRCSQLG</sequence>
<reference evidence="1" key="1">
    <citation type="journal article" date="2023" name="Mol. Phylogenet. Evol.">
        <title>Genome-scale phylogeny and comparative genomics of the fungal order Sordariales.</title>
        <authorList>
            <person name="Hensen N."/>
            <person name="Bonometti L."/>
            <person name="Westerberg I."/>
            <person name="Brannstrom I.O."/>
            <person name="Guillou S."/>
            <person name="Cros-Aarteil S."/>
            <person name="Calhoun S."/>
            <person name="Haridas S."/>
            <person name="Kuo A."/>
            <person name="Mondo S."/>
            <person name="Pangilinan J."/>
            <person name="Riley R."/>
            <person name="LaButti K."/>
            <person name="Andreopoulos B."/>
            <person name="Lipzen A."/>
            <person name="Chen C."/>
            <person name="Yan M."/>
            <person name="Daum C."/>
            <person name="Ng V."/>
            <person name="Clum A."/>
            <person name="Steindorff A."/>
            <person name="Ohm R.A."/>
            <person name="Martin F."/>
            <person name="Silar P."/>
            <person name="Natvig D.O."/>
            <person name="Lalanne C."/>
            <person name="Gautier V."/>
            <person name="Ament-Velasquez S.L."/>
            <person name="Kruys A."/>
            <person name="Hutchinson M.I."/>
            <person name="Powell A.J."/>
            <person name="Barry K."/>
            <person name="Miller A.N."/>
            <person name="Grigoriev I.V."/>
            <person name="Debuchy R."/>
            <person name="Gladieux P."/>
            <person name="Hiltunen Thoren M."/>
            <person name="Johannesson H."/>
        </authorList>
    </citation>
    <scope>NUCLEOTIDE SEQUENCE</scope>
    <source>
        <strain evidence="1">CBS 731.68</strain>
    </source>
</reference>
<proteinExistence type="predicted"/>
<gene>
    <name evidence="1" type="ORF">N657DRAFT_263283</name>
</gene>
<keyword evidence="2" id="KW-1185">Reference proteome</keyword>
<name>A0AAN6TR98_9PEZI</name>
<dbReference type="EMBL" id="MU853251">
    <property type="protein sequence ID" value="KAK4119250.1"/>
    <property type="molecule type" value="Genomic_DNA"/>
</dbReference>
<evidence type="ECO:0000313" key="2">
    <source>
        <dbReference type="Proteomes" id="UP001302602"/>
    </source>
</evidence>
<protein>
    <submittedName>
        <fullName evidence="1">Uncharacterized protein</fullName>
    </submittedName>
</protein>
<reference evidence="1" key="2">
    <citation type="submission" date="2023-05" db="EMBL/GenBank/DDBJ databases">
        <authorList>
            <consortium name="Lawrence Berkeley National Laboratory"/>
            <person name="Steindorff A."/>
            <person name="Hensen N."/>
            <person name="Bonometti L."/>
            <person name="Westerberg I."/>
            <person name="Brannstrom I.O."/>
            <person name="Guillou S."/>
            <person name="Cros-Aarteil S."/>
            <person name="Calhoun S."/>
            <person name="Haridas S."/>
            <person name="Kuo A."/>
            <person name="Mondo S."/>
            <person name="Pangilinan J."/>
            <person name="Riley R."/>
            <person name="Labutti K."/>
            <person name="Andreopoulos B."/>
            <person name="Lipzen A."/>
            <person name="Chen C."/>
            <person name="Yanf M."/>
            <person name="Daum C."/>
            <person name="Ng V."/>
            <person name="Clum A."/>
            <person name="Ohm R."/>
            <person name="Martin F."/>
            <person name="Silar P."/>
            <person name="Natvig D."/>
            <person name="Lalanne C."/>
            <person name="Gautier V."/>
            <person name="Ament-Velasquez S.L."/>
            <person name="Kruys A."/>
            <person name="Hutchinson M.I."/>
            <person name="Powell A.J."/>
            <person name="Barry K."/>
            <person name="Miller A.N."/>
            <person name="Grigoriev I.V."/>
            <person name="Debuchy R."/>
            <person name="Gladieux P."/>
            <person name="Thoren M.H."/>
            <person name="Johannesson H."/>
        </authorList>
    </citation>
    <scope>NUCLEOTIDE SEQUENCE</scope>
    <source>
        <strain evidence="1">CBS 731.68</strain>
    </source>
</reference>